<organism evidence="1 2">
    <name type="scientific">Streptomyces luomodiensis</name>
    <dbReference type="NCBI Taxonomy" id="3026192"/>
    <lineage>
        <taxon>Bacteria</taxon>
        <taxon>Bacillati</taxon>
        <taxon>Actinomycetota</taxon>
        <taxon>Actinomycetes</taxon>
        <taxon>Kitasatosporales</taxon>
        <taxon>Streptomycetaceae</taxon>
        <taxon>Streptomyces</taxon>
    </lineage>
</organism>
<dbReference type="Proteomes" id="UP001305606">
    <property type="component" value="Chromosome"/>
</dbReference>
<accession>A0ABY9UR23</accession>
<dbReference type="EMBL" id="CP117522">
    <property type="protein sequence ID" value="WNE94943.1"/>
    <property type="molecule type" value="Genomic_DNA"/>
</dbReference>
<dbReference type="RefSeq" id="WP_311034341.1">
    <property type="nucleotide sequence ID" value="NZ_CP117522.1"/>
</dbReference>
<sequence length="259" mass="29336">MSELTPNEQRHLTSLEEIANCPVLDADCGDTDRLTPPLEALPPLGAFNEKWADLVLDEDIRSCGLRFIDFGCRWSTRAGEDDEDDDVAYDDEEEAADNGILHTRELPEISGEFFLRPFHDILSQPDGPARGADTEFQRQFLSELRVMDQTPRSGAGMLTYIRLKPGLGPLEVWYSDVADIGASPYPPGFIKMDITYREYLDAILLTKGTYGWQYLYTDISLARGFGEIRGYLEGMLELFPEIFPDHDYSPLVERLEARL</sequence>
<name>A0ABY9UR23_9ACTN</name>
<evidence type="ECO:0000313" key="1">
    <source>
        <dbReference type="EMBL" id="WNE94943.1"/>
    </source>
</evidence>
<gene>
    <name evidence="1" type="ORF">PS467_06065</name>
</gene>
<reference evidence="1 2" key="1">
    <citation type="submission" date="2023-02" db="EMBL/GenBank/DDBJ databases">
        <title>Streptomyces sp. SCA4-21 with antifungal activity against Fusarium oxysporum f. sp. cubense, Streptomyces sp. SCA2-17 with antifungal activity against Fusarium oxysporum f. sp. cubense.</title>
        <authorList>
            <person name="Qi D."/>
        </authorList>
    </citation>
    <scope>NUCLEOTIDE SEQUENCE [LARGE SCALE GENOMIC DNA]</scope>
    <source>
        <strain evidence="1 2">SCA4-21</strain>
    </source>
</reference>
<proteinExistence type="predicted"/>
<keyword evidence="2" id="KW-1185">Reference proteome</keyword>
<protein>
    <submittedName>
        <fullName evidence="1">Uncharacterized protein</fullName>
    </submittedName>
</protein>
<evidence type="ECO:0000313" key="2">
    <source>
        <dbReference type="Proteomes" id="UP001305606"/>
    </source>
</evidence>